<sequence>MKTTLVCINTAHNHYKVWTGEVLPNGNLRVEWGRIGGKCQSKEHQLHRREAAVQKLRSLISEKQQKGYVQQLEDETVEVLEFEGFRHQDQIIDLLVTVEAQLRRWPAHTAVTFDRATGRLISPLGVVDRARVAEASQLVNHLQVRYGAGDVAAIDAYLRVIRNAF</sequence>
<proteinExistence type="predicted"/>
<dbReference type="InterPro" id="IPR049809">
    <property type="entry name" value="YehF/YfeS-like_WGR"/>
</dbReference>
<name>A0A928Z5W6_9CYAN</name>
<keyword evidence="3" id="KW-1185">Reference proteome</keyword>
<dbReference type="EMBL" id="JADEXQ010000104">
    <property type="protein sequence ID" value="MBE9032417.1"/>
    <property type="molecule type" value="Genomic_DNA"/>
</dbReference>
<dbReference type="Pfam" id="PF05406">
    <property type="entry name" value="WGR"/>
    <property type="match status" value="1"/>
</dbReference>
<evidence type="ECO:0000313" key="3">
    <source>
        <dbReference type="Proteomes" id="UP000625316"/>
    </source>
</evidence>
<dbReference type="CDD" id="cd07996">
    <property type="entry name" value="WGR_MMR_like"/>
    <property type="match status" value="1"/>
</dbReference>
<dbReference type="Gene3D" id="2.20.140.10">
    <property type="entry name" value="WGR domain"/>
    <property type="match status" value="1"/>
</dbReference>
<dbReference type="SUPFAM" id="SSF142921">
    <property type="entry name" value="WGR domain-like"/>
    <property type="match status" value="1"/>
</dbReference>
<reference evidence="2" key="1">
    <citation type="submission" date="2020-10" db="EMBL/GenBank/DDBJ databases">
        <authorList>
            <person name="Castelo-Branco R."/>
            <person name="Eusebio N."/>
            <person name="Adriana R."/>
            <person name="Vieira A."/>
            <person name="Brugerolle De Fraissinette N."/>
            <person name="Rezende De Castro R."/>
            <person name="Schneider M.P."/>
            <person name="Vasconcelos V."/>
            <person name="Leao P.N."/>
        </authorList>
    </citation>
    <scope>NUCLEOTIDE SEQUENCE</scope>
    <source>
        <strain evidence="2">LEGE 11480</strain>
    </source>
</reference>
<gene>
    <name evidence="2" type="ORF">IQ266_22015</name>
</gene>
<dbReference type="SMART" id="SM00773">
    <property type="entry name" value="WGR"/>
    <property type="match status" value="1"/>
</dbReference>
<accession>A0A928Z5W6</accession>
<dbReference type="InterPro" id="IPR008893">
    <property type="entry name" value="WGR_domain"/>
</dbReference>
<evidence type="ECO:0000259" key="1">
    <source>
        <dbReference type="PROSITE" id="PS51977"/>
    </source>
</evidence>
<dbReference type="InterPro" id="IPR036930">
    <property type="entry name" value="WGR_dom_sf"/>
</dbReference>
<evidence type="ECO:0000313" key="2">
    <source>
        <dbReference type="EMBL" id="MBE9032417.1"/>
    </source>
</evidence>
<dbReference type="AlphaFoldDB" id="A0A928Z5W6"/>
<comment type="caution">
    <text evidence="2">The sequence shown here is derived from an EMBL/GenBank/DDBJ whole genome shotgun (WGS) entry which is preliminary data.</text>
</comment>
<dbReference type="Proteomes" id="UP000625316">
    <property type="component" value="Unassembled WGS sequence"/>
</dbReference>
<organism evidence="2 3">
    <name type="scientific">Romeriopsis navalis LEGE 11480</name>
    <dbReference type="NCBI Taxonomy" id="2777977"/>
    <lineage>
        <taxon>Bacteria</taxon>
        <taxon>Bacillati</taxon>
        <taxon>Cyanobacteriota</taxon>
        <taxon>Cyanophyceae</taxon>
        <taxon>Leptolyngbyales</taxon>
        <taxon>Leptolyngbyaceae</taxon>
        <taxon>Romeriopsis</taxon>
        <taxon>Romeriopsis navalis</taxon>
    </lineage>
</organism>
<protein>
    <submittedName>
        <fullName evidence="2">WGR domain-containing protein</fullName>
    </submittedName>
</protein>
<dbReference type="RefSeq" id="WP_264327236.1">
    <property type="nucleotide sequence ID" value="NZ_JADEXQ010000104.1"/>
</dbReference>
<dbReference type="PROSITE" id="PS51977">
    <property type="entry name" value="WGR"/>
    <property type="match status" value="1"/>
</dbReference>
<feature type="domain" description="WGR" evidence="1">
    <location>
        <begin position="1"/>
        <end position="82"/>
    </location>
</feature>